<comment type="caution">
    <text evidence="1">The sequence shown here is derived from an EMBL/GenBank/DDBJ whole genome shotgun (WGS) entry which is preliminary data.</text>
</comment>
<dbReference type="EMBL" id="CM055734">
    <property type="protein sequence ID" value="KAJ8009186.1"/>
    <property type="molecule type" value="Genomic_DNA"/>
</dbReference>
<accession>A0ACC2H0E1</accession>
<proteinExistence type="predicted"/>
<keyword evidence="2" id="KW-1185">Reference proteome</keyword>
<organism evidence="1 2">
    <name type="scientific">Dallia pectoralis</name>
    <name type="common">Alaska blackfish</name>
    <dbReference type="NCBI Taxonomy" id="75939"/>
    <lineage>
        <taxon>Eukaryota</taxon>
        <taxon>Metazoa</taxon>
        <taxon>Chordata</taxon>
        <taxon>Craniata</taxon>
        <taxon>Vertebrata</taxon>
        <taxon>Euteleostomi</taxon>
        <taxon>Actinopterygii</taxon>
        <taxon>Neopterygii</taxon>
        <taxon>Teleostei</taxon>
        <taxon>Protacanthopterygii</taxon>
        <taxon>Esociformes</taxon>
        <taxon>Umbridae</taxon>
        <taxon>Dallia</taxon>
    </lineage>
</organism>
<evidence type="ECO:0000313" key="2">
    <source>
        <dbReference type="Proteomes" id="UP001157502"/>
    </source>
</evidence>
<dbReference type="Proteomes" id="UP001157502">
    <property type="component" value="Chromosome 7"/>
</dbReference>
<sequence length="76" mass="8238">MNERLDTMEVFETSCLTGGHIHRTVRNTVYMSNVVHGAGTRRTIQSQSATVTILWGSVLEKSGAIGAQTETTITGE</sequence>
<gene>
    <name evidence="1" type="ORF">DPEC_G00086280</name>
</gene>
<protein>
    <submittedName>
        <fullName evidence="1">Uncharacterized protein</fullName>
    </submittedName>
</protein>
<name>A0ACC2H0E1_DALPE</name>
<reference evidence="1" key="1">
    <citation type="submission" date="2021-05" db="EMBL/GenBank/DDBJ databases">
        <authorList>
            <person name="Pan Q."/>
            <person name="Jouanno E."/>
            <person name="Zahm M."/>
            <person name="Klopp C."/>
            <person name="Cabau C."/>
            <person name="Louis A."/>
            <person name="Berthelot C."/>
            <person name="Parey E."/>
            <person name="Roest Crollius H."/>
            <person name="Montfort J."/>
            <person name="Robinson-Rechavi M."/>
            <person name="Bouchez O."/>
            <person name="Lampietro C."/>
            <person name="Lopez Roques C."/>
            <person name="Donnadieu C."/>
            <person name="Postlethwait J."/>
            <person name="Bobe J."/>
            <person name="Dillon D."/>
            <person name="Chandos A."/>
            <person name="von Hippel F."/>
            <person name="Guiguen Y."/>
        </authorList>
    </citation>
    <scope>NUCLEOTIDE SEQUENCE</scope>
    <source>
        <strain evidence="1">YG-Jan2019</strain>
    </source>
</reference>
<evidence type="ECO:0000313" key="1">
    <source>
        <dbReference type="EMBL" id="KAJ8009186.1"/>
    </source>
</evidence>